<dbReference type="Pfam" id="PF01833">
    <property type="entry name" value="TIG"/>
    <property type="match status" value="1"/>
</dbReference>
<dbReference type="Gene3D" id="2.60.40.10">
    <property type="entry name" value="Immunoglobulins"/>
    <property type="match status" value="1"/>
</dbReference>
<protein>
    <submittedName>
        <fullName evidence="2">DNA-binding protein</fullName>
    </submittedName>
</protein>
<gene>
    <name evidence="2" type="ORF">EHQ83_14750</name>
</gene>
<keyword evidence="2" id="KW-0238">DNA-binding</keyword>
<dbReference type="SUPFAM" id="SSF81296">
    <property type="entry name" value="E set domains"/>
    <property type="match status" value="1"/>
</dbReference>
<dbReference type="Proteomes" id="UP000297613">
    <property type="component" value="Unassembled WGS sequence"/>
</dbReference>
<dbReference type="EMBL" id="RQGM01000060">
    <property type="protein sequence ID" value="TGL81841.1"/>
    <property type="molecule type" value="Genomic_DNA"/>
</dbReference>
<dbReference type="CDD" id="cd00603">
    <property type="entry name" value="IPT_PCSR"/>
    <property type="match status" value="1"/>
</dbReference>
<dbReference type="GO" id="GO:0003677">
    <property type="term" value="F:DNA binding"/>
    <property type="evidence" value="ECO:0007669"/>
    <property type="project" value="UniProtKB-KW"/>
</dbReference>
<dbReference type="InterPro" id="IPR014756">
    <property type="entry name" value="Ig_E-set"/>
</dbReference>
<dbReference type="AlphaFoldDB" id="A0A6N4QRX9"/>
<proteinExistence type="predicted"/>
<dbReference type="NCBIfam" id="NF047769">
    <property type="entry name" value="LIC10067_lipo"/>
    <property type="match status" value="1"/>
</dbReference>
<feature type="domain" description="IPT/TIG" evidence="1">
    <location>
        <begin position="61"/>
        <end position="139"/>
    </location>
</feature>
<dbReference type="InterPro" id="IPR002909">
    <property type="entry name" value="IPT_dom"/>
</dbReference>
<organism evidence="2 3">
    <name type="scientific">Leptospira yasudae</name>
    <dbReference type="NCBI Taxonomy" id="2202201"/>
    <lineage>
        <taxon>Bacteria</taxon>
        <taxon>Pseudomonadati</taxon>
        <taxon>Spirochaetota</taxon>
        <taxon>Spirochaetia</taxon>
        <taxon>Leptospirales</taxon>
        <taxon>Leptospiraceae</taxon>
        <taxon>Leptospira</taxon>
    </lineage>
</organism>
<comment type="caution">
    <text evidence="2">The sequence shown here is derived from an EMBL/GenBank/DDBJ whole genome shotgun (WGS) entry which is preliminary data.</text>
</comment>
<evidence type="ECO:0000313" key="3">
    <source>
        <dbReference type="Proteomes" id="UP000297613"/>
    </source>
</evidence>
<name>A0A6N4QRX9_9LEPT</name>
<sequence>MPKPFCSDKLDARRKFFKPSKVMLHKSRKIFLTVLFLSFFFQCKESGSNNDLFAGLGLGSPVITSIDPPSGSPPQTDGVSYTGTQITIKGRNFAPSSAETLVKFNGLSGTIFSITTTEIITTVPAGTTAGFLTVAKTDGFCDTVYGTDGYNCSARRFYVDCYKAYSNTYGDETAVNYPDSQTIKFTDDYSTKAFRSNLRETGGTILTFECDNLVAVKYFTTSCKTVDVGTLAAPVYNPTINFSDNYAVQYFITTAKGSCKIGFQ</sequence>
<accession>A0A6N4QRX9</accession>
<evidence type="ECO:0000259" key="1">
    <source>
        <dbReference type="Pfam" id="PF01833"/>
    </source>
</evidence>
<dbReference type="InterPro" id="IPR013783">
    <property type="entry name" value="Ig-like_fold"/>
</dbReference>
<reference evidence="2 3" key="1">
    <citation type="journal article" date="2019" name="PLoS Negl. Trop. Dis.">
        <title>Revisiting the worldwide diversity of Leptospira species in the environment.</title>
        <authorList>
            <person name="Vincent A.T."/>
            <person name="Schiettekatte O."/>
            <person name="Bourhy P."/>
            <person name="Veyrier F.J."/>
            <person name="Picardeau M."/>
        </authorList>
    </citation>
    <scope>NUCLEOTIDE SEQUENCE [LARGE SCALE GENOMIC DNA]</scope>
    <source>
        <strain evidence="2 3">201702445</strain>
    </source>
</reference>
<evidence type="ECO:0000313" key="2">
    <source>
        <dbReference type="EMBL" id="TGL81841.1"/>
    </source>
</evidence>